<reference evidence="1 2" key="1">
    <citation type="journal article" date="2023" name="Plants (Basel)">
        <title>Bridging the Gap: Combining Genomics and Transcriptomics Approaches to Understand Stylosanthes scabra, an Orphan Legume from the Brazilian Caatinga.</title>
        <authorList>
            <person name="Ferreira-Neto J.R.C."/>
            <person name="da Silva M.D."/>
            <person name="Binneck E."/>
            <person name="de Melo N.F."/>
            <person name="da Silva R.H."/>
            <person name="de Melo A.L.T.M."/>
            <person name="Pandolfi V."/>
            <person name="Bustamante F.O."/>
            <person name="Brasileiro-Vidal A.C."/>
            <person name="Benko-Iseppon A.M."/>
        </authorList>
    </citation>
    <scope>NUCLEOTIDE SEQUENCE [LARGE SCALE GENOMIC DNA]</scope>
    <source>
        <tissue evidence="1">Leaves</tissue>
    </source>
</reference>
<evidence type="ECO:0000313" key="2">
    <source>
        <dbReference type="Proteomes" id="UP001341840"/>
    </source>
</evidence>
<proteinExistence type="predicted"/>
<name>A0ABU6QVG3_9FABA</name>
<gene>
    <name evidence="1" type="ORF">PIB30_092515</name>
</gene>
<organism evidence="1 2">
    <name type="scientific">Stylosanthes scabra</name>
    <dbReference type="NCBI Taxonomy" id="79078"/>
    <lineage>
        <taxon>Eukaryota</taxon>
        <taxon>Viridiplantae</taxon>
        <taxon>Streptophyta</taxon>
        <taxon>Embryophyta</taxon>
        <taxon>Tracheophyta</taxon>
        <taxon>Spermatophyta</taxon>
        <taxon>Magnoliopsida</taxon>
        <taxon>eudicotyledons</taxon>
        <taxon>Gunneridae</taxon>
        <taxon>Pentapetalae</taxon>
        <taxon>rosids</taxon>
        <taxon>fabids</taxon>
        <taxon>Fabales</taxon>
        <taxon>Fabaceae</taxon>
        <taxon>Papilionoideae</taxon>
        <taxon>50 kb inversion clade</taxon>
        <taxon>dalbergioids sensu lato</taxon>
        <taxon>Dalbergieae</taxon>
        <taxon>Pterocarpus clade</taxon>
        <taxon>Stylosanthes</taxon>
    </lineage>
</organism>
<feature type="non-terminal residue" evidence="1">
    <location>
        <position position="1"/>
    </location>
</feature>
<keyword evidence="2" id="KW-1185">Reference proteome</keyword>
<dbReference type="Proteomes" id="UP001341840">
    <property type="component" value="Unassembled WGS sequence"/>
</dbReference>
<protein>
    <submittedName>
        <fullName evidence="1">Uncharacterized protein</fullName>
    </submittedName>
</protein>
<accession>A0ABU6QVG3</accession>
<comment type="caution">
    <text evidence="1">The sequence shown here is derived from an EMBL/GenBank/DDBJ whole genome shotgun (WGS) entry which is preliminary data.</text>
</comment>
<evidence type="ECO:0000313" key="1">
    <source>
        <dbReference type="EMBL" id="MED6115631.1"/>
    </source>
</evidence>
<sequence length="96" mass="11273">VREHVTNLRCRLARNTIRFFTLPMALPVMASRPPMTQTLTITTLPPLWTLLSARFVNSRRAFLPCTSGIFHTYPLTFLRIRQVHFRHVAQPKLRFK</sequence>
<dbReference type="EMBL" id="JASCZI010001913">
    <property type="protein sequence ID" value="MED6115631.1"/>
    <property type="molecule type" value="Genomic_DNA"/>
</dbReference>